<dbReference type="AlphaFoldDB" id="B3LSL0"/>
<keyword evidence="1" id="KW-1133">Transmembrane helix</keyword>
<dbReference type="EMBL" id="CH408053">
    <property type="protein sequence ID" value="EDV09141.1"/>
    <property type="molecule type" value="Genomic_DNA"/>
</dbReference>
<keyword evidence="1" id="KW-0812">Transmembrane</keyword>
<proteinExistence type="predicted"/>
<feature type="transmembrane region" description="Helical" evidence="1">
    <location>
        <begin position="133"/>
        <end position="150"/>
    </location>
</feature>
<name>B3LSL0_YEAS1</name>
<reference evidence="2" key="1">
    <citation type="submission" date="2005-03" db="EMBL/GenBank/DDBJ databases">
        <authorList>
            <person name="Giovannoni S.J."/>
            <person name="Cho J.-C."/>
            <person name="Ferriera S."/>
            <person name="Johnson J."/>
            <person name="Kravitz S."/>
            <person name="Halpern A."/>
            <person name="Remington K."/>
            <person name="Beeson K."/>
            <person name="Tran B."/>
            <person name="Rogers Y.-H."/>
            <person name="Friedman R."/>
            <person name="Venter J.C."/>
        </authorList>
    </citation>
    <scope>NUCLEOTIDE SEQUENCE</scope>
    <source>
        <strain evidence="2">RM11-1a</strain>
    </source>
</reference>
<sequence>MDCKIKAAGKNSGIFHEGGTKSSKSFLTVFIRSVFPLSPSFPAGGEYGAPWKKNRGGWEKKRGQKKKLLREISSSPQKETQARKNVEYYINIVFPFCTDFFGRKRINRKKKREMVPVWALFFLLGKKKSRNQLTRIFFFLVSAMLLQVTLRRPSVSWWKLLQCTGFRWRPSLHLRLVYSFSSDYHILIGAKKF</sequence>
<accession>B3LSL0</accession>
<evidence type="ECO:0000256" key="1">
    <source>
        <dbReference type="SAM" id="Phobius"/>
    </source>
</evidence>
<keyword evidence="1" id="KW-0472">Membrane</keyword>
<evidence type="ECO:0000313" key="2">
    <source>
        <dbReference type="EMBL" id="EDV09141.1"/>
    </source>
</evidence>
<dbReference type="HOGENOM" id="CLU_1490149_0_0_1"/>
<protein>
    <submittedName>
        <fullName evidence="2">Hexose transport activator protein</fullName>
    </submittedName>
</protein>
<dbReference type="Proteomes" id="UP000008335">
    <property type="component" value="Unassembled WGS sequence"/>
</dbReference>
<dbReference type="OrthoDB" id="4063965at2759"/>
<reference evidence="2" key="2">
    <citation type="submission" date="2005-07" db="EMBL/GenBank/DDBJ databases">
        <title>Annotation of the Saccharomyces cerevisiae RM11-1a Genome.</title>
        <authorList>
            <consortium name="The Broad Institute Genome Sequencing Platform"/>
            <person name="Birren B."/>
            <person name="Lander E."/>
            <person name="Galagan J."/>
            <person name="Nusbaum C."/>
            <person name="Devon K."/>
            <person name="Cuomo C."/>
            <person name="Jaffe D."/>
            <person name="Butler J."/>
            <person name="Alvarez P."/>
            <person name="Gnerre S."/>
            <person name="Grabherr M."/>
            <person name="Kleber M."/>
            <person name="Mauceli E."/>
            <person name="Brockman W."/>
            <person name="MacCallum I.A."/>
            <person name="Rounsley S."/>
            <person name="Young S."/>
            <person name="LaButti K."/>
            <person name="Pushparaj V."/>
            <person name="DeCaprio D."/>
            <person name="Crawford M."/>
            <person name="Koehrsen M."/>
            <person name="Engels R."/>
            <person name="Montgomery P."/>
            <person name="Pearson M."/>
            <person name="Howarth C."/>
            <person name="Larson L."/>
            <person name="Luoma S."/>
            <person name="White J."/>
            <person name="O'Leary S."/>
            <person name="Kodira C."/>
            <person name="Zeng Q."/>
            <person name="Yandava C."/>
            <person name="Alvarado L."/>
            <person name="Pratt S."/>
            <person name="Kruglyak L."/>
        </authorList>
    </citation>
    <scope>NUCLEOTIDE SEQUENCE</scope>
    <source>
        <strain evidence="2">RM11-1a</strain>
    </source>
</reference>
<gene>
    <name evidence="2" type="ORF">SCRG_04807</name>
</gene>
<evidence type="ECO:0000313" key="3">
    <source>
        <dbReference type="Proteomes" id="UP000008335"/>
    </source>
</evidence>
<keyword evidence="3" id="KW-1185">Reference proteome</keyword>
<organism evidence="2 3">
    <name type="scientific">Saccharomyces cerevisiae (strain RM11-1a)</name>
    <name type="common">Baker's yeast</name>
    <dbReference type="NCBI Taxonomy" id="285006"/>
    <lineage>
        <taxon>Eukaryota</taxon>
        <taxon>Fungi</taxon>
        <taxon>Dikarya</taxon>
        <taxon>Ascomycota</taxon>
        <taxon>Saccharomycotina</taxon>
        <taxon>Saccharomycetes</taxon>
        <taxon>Saccharomycetales</taxon>
        <taxon>Saccharomycetaceae</taxon>
        <taxon>Saccharomyces</taxon>
    </lineage>
</organism>